<comment type="caution">
    <text evidence="1">The sequence shown here is derived from an EMBL/GenBank/DDBJ whole genome shotgun (WGS) entry which is preliminary data.</text>
</comment>
<dbReference type="EMBL" id="LRPB01000007">
    <property type="protein sequence ID" value="KYG84883.1"/>
    <property type="molecule type" value="Genomic_DNA"/>
</dbReference>
<dbReference type="Proteomes" id="UP000075663">
    <property type="component" value="Unassembled WGS sequence"/>
</dbReference>
<sequence>MKSIFSLYIFSLSLTYASAQHCPFDNSGLLVVSIVDAKTKKPVTHIQPYLTIKSDSYDTKEAKTQASVYPFSQGDSLFVLNPKHTDKKWTDGYQLQKINYHFAKGYFIRPISMDLEDIDNLNIGAFNKNGEDLGIYYTVTAQDFYDLHDNFGHNWFEISKLKSTPAPSHPFNKLIVIEINQN</sequence>
<dbReference type="RefSeq" id="WP_062300539.1">
    <property type="nucleotide sequence ID" value="NZ_LRPB01000007.1"/>
</dbReference>
<proteinExistence type="predicted"/>
<reference evidence="1 2" key="1">
    <citation type="submission" date="2016-01" db="EMBL/GenBank/DDBJ databases">
        <title>Genome sequencing of Roseivirga seohaensis SW-152.</title>
        <authorList>
            <person name="Selvaratnam C."/>
            <person name="Thevarajoo S."/>
            <person name="Goh K.M."/>
            <person name="Ee R."/>
            <person name="Chan K.-G."/>
            <person name="Chong C.S."/>
        </authorList>
    </citation>
    <scope>NUCLEOTIDE SEQUENCE [LARGE SCALE GENOMIC DNA]</scope>
    <source>
        <strain evidence="1 2">SW-152</strain>
    </source>
</reference>
<organism evidence="1 2">
    <name type="scientific">Roseivirga seohaensis</name>
    <dbReference type="NCBI Taxonomy" id="1914963"/>
    <lineage>
        <taxon>Bacteria</taxon>
        <taxon>Pseudomonadati</taxon>
        <taxon>Bacteroidota</taxon>
        <taxon>Cytophagia</taxon>
        <taxon>Cytophagales</taxon>
        <taxon>Roseivirgaceae</taxon>
        <taxon>Roseivirga</taxon>
    </lineage>
</organism>
<gene>
    <name evidence="1" type="ORF">AWW67_18020</name>
</gene>
<dbReference type="AlphaFoldDB" id="A0A150Y1K3"/>
<protein>
    <submittedName>
        <fullName evidence="1">Uncharacterized protein</fullName>
    </submittedName>
</protein>
<accession>A0A150Y1K3</accession>
<evidence type="ECO:0000313" key="2">
    <source>
        <dbReference type="Proteomes" id="UP000075663"/>
    </source>
</evidence>
<evidence type="ECO:0000313" key="1">
    <source>
        <dbReference type="EMBL" id="KYG84883.1"/>
    </source>
</evidence>
<name>A0A150Y1K3_9BACT</name>